<feature type="region of interest" description="Disordered" evidence="1">
    <location>
        <begin position="89"/>
        <end position="125"/>
    </location>
</feature>
<reference evidence="2 3" key="2">
    <citation type="journal article" date="2017" name="Genome Biol.">
        <title>New reference genome sequences of hot pepper reveal the massive evolution of plant disease-resistance genes by retroduplication.</title>
        <authorList>
            <person name="Kim S."/>
            <person name="Park J."/>
            <person name="Yeom S.I."/>
            <person name="Kim Y.M."/>
            <person name="Seo E."/>
            <person name="Kim K.T."/>
            <person name="Kim M.S."/>
            <person name="Lee J.M."/>
            <person name="Cheong K."/>
            <person name="Shin H.S."/>
            <person name="Kim S.B."/>
            <person name="Han K."/>
            <person name="Lee J."/>
            <person name="Park M."/>
            <person name="Lee H.A."/>
            <person name="Lee H.Y."/>
            <person name="Lee Y."/>
            <person name="Oh S."/>
            <person name="Lee J.H."/>
            <person name="Choi E."/>
            <person name="Choi E."/>
            <person name="Lee S.E."/>
            <person name="Jeon J."/>
            <person name="Kim H."/>
            <person name="Choi G."/>
            <person name="Song H."/>
            <person name="Lee J."/>
            <person name="Lee S.C."/>
            <person name="Kwon J.K."/>
            <person name="Lee H.Y."/>
            <person name="Koo N."/>
            <person name="Hong Y."/>
            <person name="Kim R.W."/>
            <person name="Kang W.H."/>
            <person name="Huh J.H."/>
            <person name="Kang B.C."/>
            <person name="Yang T.J."/>
            <person name="Lee Y.H."/>
            <person name="Bennetzen J.L."/>
            <person name="Choi D."/>
        </authorList>
    </citation>
    <scope>NUCLEOTIDE SEQUENCE [LARGE SCALE GENOMIC DNA]</scope>
    <source>
        <strain evidence="3">cv. CM334</strain>
    </source>
</reference>
<gene>
    <name evidence="2" type="ORF">T459_20078</name>
</gene>
<dbReference type="Gramene" id="PHT76556">
    <property type="protein sequence ID" value="PHT76556"/>
    <property type="gene ID" value="T459_20078"/>
</dbReference>
<dbReference type="PANTHER" id="PTHR31973:SF179">
    <property type="entry name" value="PROTEIN FAR1-RELATED SEQUENCE"/>
    <property type="match status" value="1"/>
</dbReference>
<dbReference type="PANTHER" id="PTHR31973">
    <property type="entry name" value="POLYPROTEIN, PUTATIVE-RELATED"/>
    <property type="match status" value="1"/>
</dbReference>
<name>A0A2G2Z3I9_CAPAN</name>
<reference evidence="2 3" key="1">
    <citation type="journal article" date="2014" name="Nat. Genet.">
        <title>Genome sequence of the hot pepper provides insights into the evolution of pungency in Capsicum species.</title>
        <authorList>
            <person name="Kim S."/>
            <person name="Park M."/>
            <person name="Yeom S.I."/>
            <person name="Kim Y.M."/>
            <person name="Lee J.M."/>
            <person name="Lee H.A."/>
            <person name="Seo E."/>
            <person name="Choi J."/>
            <person name="Cheong K."/>
            <person name="Kim K.T."/>
            <person name="Jung K."/>
            <person name="Lee G.W."/>
            <person name="Oh S.K."/>
            <person name="Bae C."/>
            <person name="Kim S.B."/>
            <person name="Lee H.Y."/>
            <person name="Kim S.Y."/>
            <person name="Kim M.S."/>
            <person name="Kang B.C."/>
            <person name="Jo Y.D."/>
            <person name="Yang H.B."/>
            <person name="Jeong H.J."/>
            <person name="Kang W.H."/>
            <person name="Kwon J.K."/>
            <person name="Shin C."/>
            <person name="Lim J.Y."/>
            <person name="Park J.H."/>
            <person name="Huh J.H."/>
            <person name="Kim J.S."/>
            <person name="Kim B.D."/>
            <person name="Cohen O."/>
            <person name="Paran I."/>
            <person name="Suh M.C."/>
            <person name="Lee S.B."/>
            <person name="Kim Y.K."/>
            <person name="Shin Y."/>
            <person name="Noh S.J."/>
            <person name="Park J."/>
            <person name="Seo Y.S."/>
            <person name="Kwon S.Y."/>
            <person name="Kim H.A."/>
            <person name="Park J.M."/>
            <person name="Kim H.J."/>
            <person name="Choi S.B."/>
            <person name="Bosland P.W."/>
            <person name="Reeves G."/>
            <person name="Jo S.H."/>
            <person name="Lee B.W."/>
            <person name="Cho H.T."/>
            <person name="Choi H.S."/>
            <person name="Lee M.S."/>
            <person name="Yu Y."/>
            <person name="Do Choi Y."/>
            <person name="Park B.S."/>
            <person name="van Deynze A."/>
            <person name="Ashrafi H."/>
            <person name="Hill T."/>
            <person name="Kim W.T."/>
            <person name="Pai H.S."/>
            <person name="Ahn H.K."/>
            <person name="Yeam I."/>
            <person name="Giovannoni J.J."/>
            <person name="Rose J.K."/>
            <person name="Sorensen I."/>
            <person name="Lee S.J."/>
            <person name="Kim R.W."/>
            <person name="Choi I.Y."/>
            <person name="Choi B.S."/>
            <person name="Lim J.S."/>
            <person name="Lee Y.H."/>
            <person name="Choi D."/>
        </authorList>
    </citation>
    <scope>NUCLEOTIDE SEQUENCE [LARGE SCALE GENOMIC DNA]</scope>
    <source>
        <strain evidence="3">cv. CM334</strain>
    </source>
</reference>
<feature type="region of interest" description="Disordered" evidence="1">
    <location>
        <begin position="39"/>
        <end position="68"/>
    </location>
</feature>
<accession>A0A2G2Z3I9</accession>
<organism evidence="2 3">
    <name type="scientific">Capsicum annuum</name>
    <name type="common">Capsicum pepper</name>
    <dbReference type="NCBI Taxonomy" id="4072"/>
    <lineage>
        <taxon>Eukaryota</taxon>
        <taxon>Viridiplantae</taxon>
        <taxon>Streptophyta</taxon>
        <taxon>Embryophyta</taxon>
        <taxon>Tracheophyta</taxon>
        <taxon>Spermatophyta</taxon>
        <taxon>Magnoliopsida</taxon>
        <taxon>eudicotyledons</taxon>
        <taxon>Gunneridae</taxon>
        <taxon>Pentapetalae</taxon>
        <taxon>asterids</taxon>
        <taxon>lamiids</taxon>
        <taxon>Solanales</taxon>
        <taxon>Solanaceae</taxon>
        <taxon>Solanoideae</taxon>
        <taxon>Capsiceae</taxon>
        <taxon>Capsicum</taxon>
    </lineage>
</organism>
<dbReference type="Proteomes" id="UP000222542">
    <property type="component" value="Unassembled WGS sequence"/>
</dbReference>
<protein>
    <submittedName>
        <fullName evidence="2">Uncharacterized protein</fullName>
    </submittedName>
</protein>
<sequence length="318" mass="36903">MNGQHGYHMNLLAQNYGFAMLSHPHFAYSATPSIHQSLDASRNKHEYQSYDEGLSSQGHIESSHRQYEIREDEDNFDLCNDAHAQICDESSKEDKLSEDDGESETLESESDKDTNDSEDLPQNDIGINIHNQFDQSVSEMQNHCISYFTTLENEEDIFFSTRESEMKCGSVWFEDAKKDIKKKEYVISKVHEIFGHQVTYRKVWLGRQHAFKLVYGDFQKSFSELPKFFATFQHFNHGTVVEWKHEESMSSLEVKTFKFIFWAFKLDGFRTCRLVISVDETHLYGKYEIKLLIAVGIDGNDNILPLAFAIIDRKSKEA</sequence>
<evidence type="ECO:0000313" key="3">
    <source>
        <dbReference type="Proteomes" id="UP000222542"/>
    </source>
</evidence>
<keyword evidence="3" id="KW-1185">Reference proteome</keyword>
<evidence type="ECO:0000313" key="2">
    <source>
        <dbReference type="EMBL" id="PHT76556.1"/>
    </source>
</evidence>
<proteinExistence type="predicted"/>
<evidence type="ECO:0000256" key="1">
    <source>
        <dbReference type="SAM" id="MobiDB-lite"/>
    </source>
</evidence>
<dbReference type="EMBL" id="AYRZ02000007">
    <property type="protein sequence ID" value="PHT76556.1"/>
    <property type="molecule type" value="Genomic_DNA"/>
</dbReference>
<dbReference type="AlphaFoldDB" id="A0A2G2Z3I9"/>
<dbReference type="STRING" id="4072.A0A2G2Z3I9"/>
<comment type="caution">
    <text evidence="2">The sequence shown here is derived from an EMBL/GenBank/DDBJ whole genome shotgun (WGS) entry which is preliminary data.</text>
</comment>
<feature type="compositionally biased region" description="Acidic residues" evidence="1">
    <location>
        <begin position="96"/>
        <end position="108"/>
    </location>
</feature>